<organism evidence="2 3">
    <name type="scientific">Rotaria socialis</name>
    <dbReference type="NCBI Taxonomy" id="392032"/>
    <lineage>
        <taxon>Eukaryota</taxon>
        <taxon>Metazoa</taxon>
        <taxon>Spiralia</taxon>
        <taxon>Gnathifera</taxon>
        <taxon>Rotifera</taxon>
        <taxon>Eurotatoria</taxon>
        <taxon>Bdelloidea</taxon>
        <taxon>Philodinida</taxon>
        <taxon>Philodinidae</taxon>
        <taxon>Rotaria</taxon>
    </lineage>
</organism>
<feature type="chain" id="PRO_5032823498" evidence="1">
    <location>
        <begin position="20"/>
        <end position="191"/>
    </location>
</feature>
<dbReference type="AlphaFoldDB" id="A0A817Y176"/>
<comment type="caution">
    <text evidence="2">The sequence shown here is derived from an EMBL/GenBank/DDBJ whole genome shotgun (WGS) entry which is preliminary data.</text>
</comment>
<evidence type="ECO:0000313" key="2">
    <source>
        <dbReference type="EMBL" id="CAF3372934.1"/>
    </source>
</evidence>
<accession>A0A817Y176</accession>
<protein>
    <submittedName>
        <fullName evidence="2">Uncharacterized protein</fullName>
    </submittedName>
</protein>
<evidence type="ECO:0000313" key="3">
    <source>
        <dbReference type="Proteomes" id="UP000663865"/>
    </source>
</evidence>
<name>A0A817Y176_9BILA</name>
<evidence type="ECO:0000256" key="1">
    <source>
        <dbReference type="SAM" id="SignalP"/>
    </source>
</evidence>
<keyword evidence="1" id="KW-0732">Signal</keyword>
<sequence>MKTLDKMFFYLMLAPKLHSLIICPGEYIDSLNQLLTQILGLSKLKYCKIAYESQASQNMFPCYLTKHDDCSPMEYLSFNGRFPFESLNNLLSCRPRLHHLSINSLVKCVREELRDVSPIKLKYLKCVSLNIDFIQFDKFEKILKTFFHSVEILNITTCYREEYSNAKKWKELILFHMPYLHIFDINYRDSI</sequence>
<dbReference type="Proteomes" id="UP000663865">
    <property type="component" value="Unassembled WGS sequence"/>
</dbReference>
<proteinExistence type="predicted"/>
<gene>
    <name evidence="2" type="ORF">KIK155_LOCUS5573</name>
</gene>
<feature type="signal peptide" evidence="1">
    <location>
        <begin position="1"/>
        <end position="19"/>
    </location>
</feature>
<reference evidence="2" key="1">
    <citation type="submission" date="2021-02" db="EMBL/GenBank/DDBJ databases">
        <authorList>
            <person name="Nowell W R."/>
        </authorList>
    </citation>
    <scope>NUCLEOTIDE SEQUENCE</scope>
</reference>
<dbReference type="EMBL" id="CAJNYV010000645">
    <property type="protein sequence ID" value="CAF3372934.1"/>
    <property type="molecule type" value="Genomic_DNA"/>
</dbReference>